<dbReference type="Gene3D" id="3.40.50.300">
    <property type="entry name" value="P-loop containing nucleotide triphosphate hydrolases"/>
    <property type="match status" value="1"/>
</dbReference>
<dbReference type="CDD" id="cd00009">
    <property type="entry name" value="AAA"/>
    <property type="match status" value="1"/>
</dbReference>
<evidence type="ECO:0000313" key="4">
    <source>
        <dbReference type="Proteomes" id="UP000467236"/>
    </source>
</evidence>
<evidence type="ECO:0000313" key="3">
    <source>
        <dbReference type="EMBL" id="BBX72114.1"/>
    </source>
</evidence>
<dbReference type="Pfam" id="PF00211">
    <property type="entry name" value="Guanylate_cyc"/>
    <property type="match status" value="1"/>
</dbReference>
<dbReference type="PROSITE" id="PS50125">
    <property type="entry name" value="GUANYLATE_CYCLASE_2"/>
    <property type="match status" value="1"/>
</dbReference>
<dbReference type="CDD" id="cd07302">
    <property type="entry name" value="CHD"/>
    <property type="match status" value="1"/>
</dbReference>
<dbReference type="PANTHER" id="PTHR16305:SF28">
    <property type="entry name" value="GUANYLATE CYCLASE DOMAIN-CONTAINING PROTEIN"/>
    <property type="match status" value="1"/>
</dbReference>
<dbReference type="Pfam" id="PF13191">
    <property type="entry name" value="AAA_16"/>
    <property type="match status" value="1"/>
</dbReference>
<gene>
    <name evidence="3" type="ORF">MSHI_00200</name>
</gene>
<dbReference type="EMBL" id="AP022575">
    <property type="protein sequence ID" value="BBX72114.1"/>
    <property type="molecule type" value="Genomic_DNA"/>
</dbReference>
<sequence length="1102" mass="119857">MAAQVETVTVLFTDLVDSTGLGARVGPERAEELRVEHFRLLREAIAGANGFEIKNTGDGVMVVLPSAAAAVECAQAIQQRHELRNRRAAEQLLVRVGISMGDATRSEGDVFGPPVVEAARLCAKANPSQVLLSNVTRVMVGRRGEHTFRSVGELELRGLPEPVAACELVWASVRGVTTPLPPRLQVLPETAYVGREDILARLSQVRQLALDGARQVVLITGEPGIGKTRLATHVALEANAEGATVLYGHCDEELSASYQPWVQALRGLVEHAPMEVLAQHVSAHDGELCRLVPELARRLPNVPAPRVSDPAAERCLLFGAVVGLLQCAATHGLVVVLLDDLHWADKPSLALLKHVVAHVMRAQLLVLGTYRDSETDVDHPLSGLLADLRREPGVEWVALQGLAQPEVESLMAAAAGHELNAQGLELAEAVRRESDGNPFFVTEILRHLVESGGLVQADSGRYVVTAEVAELGIPRSVRDVVVQRIHRLGPEAVSALGAAAVIGREFDLELLSVVTERYEDDLLAVLESAVAGSVLRESPQSPGRFMFAHALINHTLYEDLGRTRRARLHTRIAQAIEDTAGGSIDERLDELAYHWARGQAASFGKAISYARRAGERALAHLAPDQALRWFTQALEELATAGEVSAADRCDLMTLIGEAQRQSGDPGYRETLLAAGDIASRMGDGERMAKAAIANTRGWLSNVVDVDAERIAALQAAIGALPAGSPNRPRLLAQLAAEACFDWDFTTRIRPLIDEAQQLARNDSDKHALAQVLTLVNSALLVRPDLMAERMELTSELLALADGVDDPFLGCMAAAMRFFATVEVADIDQARDCAHRAWQLSERTGQPWMRWLARFVATVIAAMAGDLELADQHASDALDIGVAIGFPDAFFFYSPQLNYLRYEQGRFEEIIDANVEMRKLAPRLSSIPARLSFYLTELGRLDEAAELLGEITQAGFGSLNHDYLRLYALAYWGLTAVRVGDRNVIAEIYDLLYPYRSHLIYPIPIAFSSAHTILGRLAGALGRFDDAEGHFAAAAVVHDRIGAPLFEARNLLYWAEMLLSRNADADKPRALTMLHRARDIAAALGGVAIVRHTIRLIEAIETH</sequence>
<dbReference type="GO" id="GO:0005524">
    <property type="term" value="F:ATP binding"/>
    <property type="evidence" value="ECO:0007669"/>
    <property type="project" value="UniProtKB-KW"/>
</dbReference>
<protein>
    <submittedName>
        <fullName evidence="3">Uncharacterized protein</fullName>
    </submittedName>
</protein>
<dbReference type="AlphaFoldDB" id="A0A7I7MID8"/>
<dbReference type="OrthoDB" id="3543649at2"/>
<keyword evidence="2" id="KW-0067">ATP-binding</keyword>
<dbReference type="Gene3D" id="1.25.40.10">
    <property type="entry name" value="Tetratricopeptide repeat domain"/>
    <property type="match status" value="1"/>
</dbReference>
<dbReference type="Gene3D" id="3.30.70.1230">
    <property type="entry name" value="Nucleotide cyclase"/>
    <property type="match status" value="1"/>
</dbReference>
<dbReference type="InterPro" id="IPR041664">
    <property type="entry name" value="AAA_16"/>
</dbReference>
<reference evidence="3 4" key="1">
    <citation type="journal article" date="2019" name="Emerg. Microbes Infect.">
        <title>Comprehensive subspecies identification of 175 nontuberculous mycobacteria species based on 7547 genomic profiles.</title>
        <authorList>
            <person name="Matsumoto Y."/>
            <person name="Kinjo T."/>
            <person name="Motooka D."/>
            <person name="Nabeya D."/>
            <person name="Jung N."/>
            <person name="Uechi K."/>
            <person name="Horii T."/>
            <person name="Iida T."/>
            <person name="Fujita J."/>
            <person name="Nakamura S."/>
        </authorList>
    </citation>
    <scope>NUCLEOTIDE SEQUENCE [LARGE SCALE GENOMIC DNA]</scope>
    <source>
        <strain evidence="3 4">JCM 14233</strain>
    </source>
</reference>
<evidence type="ECO:0000256" key="2">
    <source>
        <dbReference type="ARBA" id="ARBA00022840"/>
    </source>
</evidence>
<keyword evidence="1" id="KW-0547">Nucleotide-binding</keyword>
<dbReference type="InterPro" id="IPR027417">
    <property type="entry name" value="P-loop_NTPase"/>
</dbReference>
<dbReference type="InterPro" id="IPR001054">
    <property type="entry name" value="A/G_cyclase"/>
</dbReference>
<dbReference type="Proteomes" id="UP000467236">
    <property type="component" value="Chromosome"/>
</dbReference>
<dbReference type="PANTHER" id="PTHR16305">
    <property type="entry name" value="TESTICULAR SOLUBLE ADENYLYL CYCLASE"/>
    <property type="match status" value="1"/>
</dbReference>
<organism evidence="3 4">
    <name type="scientific">Mycobacterium shinjukuense</name>
    <dbReference type="NCBI Taxonomy" id="398694"/>
    <lineage>
        <taxon>Bacteria</taxon>
        <taxon>Bacillati</taxon>
        <taxon>Actinomycetota</taxon>
        <taxon>Actinomycetes</taxon>
        <taxon>Mycobacteriales</taxon>
        <taxon>Mycobacteriaceae</taxon>
        <taxon>Mycobacterium</taxon>
    </lineage>
</organism>
<name>A0A7I7MID8_9MYCO</name>
<accession>A0A7I7MID8</accession>
<dbReference type="GO" id="GO:0004016">
    <property type="term" value="F:adenylate cyclase activity"/>
    <property type="evidence" value="ECO:0007669"/>
    <property type="project" value="UniProtKB-ARBA"/>
</dbReference>
<evidence type="ECO:0000256" key="1">
    <source>
        <dbReference type="ARBA" id="ARBA00022741"/>
    </source>
</evidence>
<keyword evidence="4" id="KW-1185">Reference proteome</keyword>
<dbReference type="GO" id="GO:0035556">
    <property type="term" value="P:intracellular signal transduction"/>
    <property type="evidence" value="ECO:0007669"/>
    <property type="project" value="InterPro"/>
</dbReference>
<proteinExistence type="predicted"/>
<dbReference type="GO" id="GO:0005737">
    <property type="term" value="C:cytoplasm"/>
    <property type="evidence" value="ECO:0007669"/>
    <property type="project" value="TreeGrafter"/>
</dbReference>
<dbReference type="InterPro" id="IPR029787">
    <property type="entry name" value="Nucleotide_cyclase"/>
</dbReference>
<dbReference type="SUPFAM" id="SSF48452">
    <property type="entry name" value="TPR-like"/>
    <property type="match status" value="1"/>
</dbReference>
<dbReference type="RefSeq" id="WP_083051867.1">
    <property type="nucleotide sequence ID" value="NZ_AP022575.1"/>
</dbReference>
<dbReference type="KEGG" id="mshj:MSHI_00200"/>
<dbReference type="GO" id="GO:0009190">
    <property type="term" value="P:cyclic nucleotide biosynthetic process"/>
    <property type="evidence" value="ECO:0007669"/>
    <property type="project" value="InterPro"/>
</dbReference>
<dbReference type="SUPFAM" id="SSF55073">
    <property type="entry name" value="Nucleotide cyclase"/>
    <property type="match status" value="1"/>
</dbReference>
<dbReference type="SUPFAM" id="SSF52540">
    <property type="entry name" value="P-loop containing nucleoside triphosphate hydrolases"/>
    <property type="match status" value="1"/>
</dbReference>
<dbReference type="InterPro" id="IPR011990">
    <property type="entry name" value="TPR-like_helical_dom_sf"/>
</dbReference>